<dbReference type="PANTHER" id="PTHR10366:SF825">
    <property type="entry name" value="NAD(P)-BINDING ROSSMANN-FOLD SUPERFAMILY PROTEIN"/>
    <property type="match status" value="1"/>
</dbReference>
<sequence length="357" mass="39459">MLKVAALPSDSPIYKFTKRHALHLLLPSFREMIGEGKVVCVTGASGFIASWLVKLLLQRGYTVHATVRSLNDPKKTQHLLAFDGAKERLSLFEASLLEEGSFDSAVNGCQCVFHTASPIMFPVSGQQAQLLDPAVKGTLNVLKSAAKVPSLKRVVLTSSIAAVLYGVKPPEFGAVVDETWFSDPETCEQKELWYPLAKTLAENAAVEFCKNKGLELVVINPGFVIGPILQPTLNITSEGFIRLIETGKEIFPDGVYRLVDVRDVANAHILAFENTQANGRYLLVANIYHSSDIMKIINQNYPSLDYSERYKDNKYVGTPPFVVSRTKAEILGVKFTTVEESIKDTVESLKEKKFLSF</sequence>
<evidence type="ECO:0000256" key="9">
    <source>
        <dbReference type="ARBA" id="ARBA00039963"/>
    </source>
</evidence>
<dbReference type="EC" id="1.1.1.234" evidence="7"/>
<evidence type="ECO:0000256" key="8">
    <source>
        <dbReference type="ARBA" id="ARBA00039057"/>
    </source>
</evidence>
<evidence type="ECO:0000256" key="12">
    <source>
        <dbReference type="ARBA" id="ARBA00048870"/>
    </source>
</evidence>
<dbReference type="CDD" id="cd08958">
    <property type="entry name" value="FR_SDR_e"/>
    <property type="match status" value="1"/>
</dbReference>
<comment type="catalytic activity">
    <reaction evidence="12">
        <text>(2S)-flavan-4-ol + NADP(+) = (2S)-flavanone + NADPH + H(+)</text>
        <dbReference type="Rhea" id="RHEA:11228"/>
        <dbReference type="ChEBI" id="CHEBI:15378"/>
        <dbReference type="ChEBI" id="CHEBI:15605"/>
        <dbReference type="ChEBI" id="CHEBI:15606"/>
        <dbReference type="ChEBI" id="CHEBI:57783"/>
        <dbReference type="ChEBI" id="CHEBI:58349"/>
        <dbReference type="EC" id="1.1.1.234"/>
    </reaction>
</comment>
<keyword evidence="3" id="KW-0560">Oxidoreductase</keyword>
<keyword evidence="16" id="KW-1185">Reference proteome</keyword>
<dbReference type="GO" id="GO:0047890">
    <property type="term" value="F:flavanone 4-reductase activity"/>
    <property type="evidence" value="ECO:0007669"/>
    <property type="project" value="UniProtKB-EC"/>
</dbReference>
<evidence type="ECO:0000313" key="15">
    <source>
        <dbReference type="EMBL" id="CAI9278974.1"/>
    </source>
</evidence>
<evidence type="ECO:0000256" key="6">
    <source>
        <dbReference type="ARBA" id="ARBA00037100"/>
    </source>
</evidence>
<dbReference type="InterPro" id="IPR001509">
    <property type="entry name" value="Epimerase_deHydtase"/>
</dbReference>
<dbReference type="PANTHER" id="PTHR10366">
    <property type="entry name" value="NAD DEPENDENT EPIMERASE/DEHYDRATASE"/>
    <property type="match status" value="1"/>
</dbReference>
<keyword evidence="4" id="KW-0284">Flavonoid biosynthesis</keyword>
<evidence type="ECO:0000256" key="4">
    <source>
        <dbReference type="ARBA" id="ARBA00023241"/>
    </source>
</evidence>
<keyword evidence="2" id="KW-0521">NADP</keyword>
<dbReference type="Pfam" id="PF01370">
    <property type="entry name" value="Epimerase"/>
    <property type="match status" value="1"/>
</dbReference>
<dbReference type="AlphaFoldDB" id="A0AA35YS14"/>
<protein>
    <recommendedName>
        <fullName evidence="9">Dihydroflavonol 4-reductase</fullName>
        <ecNumber evidence="8">1.1.1.219</ecNumber>
        <ecNumber evidence="7">1.1.1.234</ecNumber>
    </recommendedName>
    <alternativeName>
        <fullName evidence="11">Dihydrokaempferol 4-reductase</fullName>
    </alternativeName>
    <alternativeName>
        <fullName evidence="10">Flavanone 4-reductase</fullName>
    </alternativeName>
</protein>
<reference evidence="15" key="1">
    <citation type="submission" date="2023-04" db="EMBL/GenBank/DDBJ databases">
        <authorList>
            <person name="Vijverberg K."/>
            <person name="Xiong W."/>
            <person name="Schranz E."/>
        </authorList>
    </citation>
    <scope>NUCLEOTIDE SEQUENCE</scope>
</reference>
<name>A0AA35YS14_LACSI</name>
<feature type="domain" description="NAD-dependent epimerase/dehydratase" evidence="14">
    <location>
        <begin position="39"/>
        <end position="278"/>
    </location>
</feature>
<dbReference type="FunFam" id="3.40.50.720:FF:000085">
    <property type="entry name" value="Dihydroflavonol reductase"/>
    <property type="match status" value="1"/>
</dbReference>
<evidence type="ECO:0000256" key="1">
    <source>
        <dbReference type="ARBA" id="ARBA00004935"/>
    </source>
</evidence>
<dbReference type="GO" id="GO:0045552">
    <property type="term" value="F:dihydroflavanol 4-reductase activity"/>
    <property type="evidence" value="ECO:0007669"/>
    <property type="project" value="UniProtKB-EC"/>
</dbReference>
<proteinExistence type="inferred from homology"/>
<dbReference type="InterPro" id="IPR036291">
    <property type="entry name" value="NAD(P)-bd_dom_sf"/>
</dbReference>
<organism evidence="15 16">
    <name type="scientific">Lactuca saligna</name>
    <name type="common">Willowleaf lettuce</name>
    <dbReference type="NCBI Taxonomy" id="75948"/>
    <lineage>
        <taxon>Eukaryota</taxon>
        <taxon>Viridiplantae</taxon>
        <taxon>Streptophyta</taxon>
        <taxon>Embryophyta</taxon>
        <taxon>Tracheophyta</taxon>
        <taxon>Spermatophyta</taxon>
        <taxon>Magnoliopsida</taxon>
        <taxon>eudicotyledons</taxon>
        <taxon>Gunneridae</taxon>
        <taxon>Pentapetalae</taxon>
        <taxon>asterids</taxon>
        <taxon>campanulids</taxon>
        <taxon>Asterales</taxon>
        <taxon>Asteraceae</taxon>
        <taxon>Cichorioideae</taxon>
        <taxon>Cichorieae</taxon>
        <taxon>Lactucinae</taxon>
        <taxon>Lactuca</taxon>
    </lineage>
</organism>
<evidence type="ECO:0000256" key="5">
    <source>
        <dbReference type="ARBA" id="ARBA00023445"/>
    </source>
</evidence>
<evidence type="ECO:0000256" key="3">
    <source>
        <dbReference type="ARBA" id="ARBA00023002"/>
    </source>
</evidence>
<comment type="similarity">
    <text evidence="5">Belongs to the NAD(P)-dependent epimerase/dehydratase family. Dihydroflavonol-4-reductase subfamily.</text>
</comment>
<evidence type="ECO:0000259" key="14">
    <source>
        <dbReference type="Pfam" id="PF01370"/>
    </source>
</evidence>
<evidence type="ECO:0000256" key="10">
    <source>
        <dbReference type="ARBA" id="ARBA00042087"/>
    </source>
</evidence>
<evidence type="ECO:0000313" key="16">
    <source>
        <dbReference type="Proteomes" id="UP001177003"/>
    </source>
</evidence>
<dbReference type="Gene3D" id="3.40.50.720">
    <property type="entry name" value="NAD(P)-binding Rossmann-like Domain"/>
    <property type="match status" value="1"/>
</dbReference>
<dbReference type="Proteomes" id="UP001177003">
    <property type="component" value="Chromosome 4"/>
</dbReference>
<dbReference type="GO" id="GO:0009813">
    <property type="term" value="P:flavonoid biosynthetic process"/>
    <property type="evidence" value="ECO:0007669"/>
    <property type="project" value="UniProtKB-KW"/>
</dbReference>
<dbReference type="EMBL" id="OX465080">
    <property type="protein sequence ID" value="CAI9278974.1"/>
    <property type="molecule type" value="Genomic_DNA"/>
</dbReference>
<comment type="catalytic activity">
    <reaction evidence="13">
        <text>a (2R,3S,4S)-leucoanthocyanidin + NADP(+) = a (2R,3R)-dihydroflavonol + NADPH + H(+)</text>
        <dbReference type="Rhea" id="RHEA:54444"/>
        <dbReference type="ChEBI" id="CHEBI:15378"/>
        <dbReference type="ChEBI" id="CHEBI:57783"/>
        <dbReference type="ChEBI" id="CHEBI:58349"/>
        <dbReference type="ChEBI" id="CHEBI:138176"/>
        <dbReference type="ChEBI" id="CHEBI:138188"/>
        <dbReference type="EC" id="1.1.1.219"/>
    </reaction>
</comment>
<comment type="pathway">
    <text evidence="1">Pigment biosynthesis; anthocyanin biosynthesis.</text>
</comment>
<dbReference type="InterPro" id="IPR050425">
    <property type="entry name" value="NAD(P)_dehydrat-like"/>
</dbReference>
<evidence type="ECO:0000256" key="11">
    <source>
        <dbReference type="ARBA" id="ARBA00042831"/>
    </source>
</evidence>
<accession>A0AA35YS14</accession>
<evidence type="ECO:0000256" key="13">
    <source>
        <dbReference type="ARBA" id="ARBA00049132"/>
    </source>
</evidence>
<dbReference type="EC" id="1.1.1.219" evidence="8"/>
<gene>
    <name evidence="15" type="ORF">LSALG_LOCUS18803</name>
</gene>
<comment type="function">
    <text evidence="6">Bifunctional enzyme involved in flavonoid metabolism.</text>
</comment>
<dbReference type="SUPFAM" id="SSF51735">
    <property type="entry name" value="NAD(P)-binding Rossmann-fold domains"/>
    <property type="match status" value="1"/>
</dbReference>
<evidence type="ECO:0000256" key="2">
    <source>
        <dbReference type="ARBA" id="ARBA00022857"/>
    </source>
</evidence>
<evidence type="ECO:0000256" key="7">
    <source>
        <dbReference type="ARBA" id="ARBA00039055"/>
    </source>
</evidence>